<evidence type="ECO:0000313" key="2">
    <source>
        <dbReference type="EMBL" id="MBB4802523.1"/>
    </source>
</evidence>
<reference evidence="2 3" key="1">
    <citation type="submission" date="2020-08" db="EMBL/GenBank/DDBJ databases">
        <title>Functional genomics of gut bacteria from endangered species of beetles.</title>
        <authorList>
            <person name="Carlos-Shanley C."/>
        </authorList>
    </citation>
    <scope>NUCLEOTIDE SEQUENCE [LARGE SCALE GENOMIC DNA]</scope>
    <source>
        <strain evidence="2 3">S00142</strain>
    </source>
</reference>
<feature type="signal peptide" evidence="1">
    <location>
        <begin position="1"/>
        <end position="20"/>
    </location>
</feature>
<dbReference type="AlphaFoldDB" id="A0A7W7IXQ6"/>
<evidence type="ECO:0000313" key="3">
    <source>
        <dbReference type="Proteomes" id="UP000561681"/>
    </source>
</evidence>
<keyword evidence="1" id="KW-0732">Signal</keyword>
<feature type="chain" id="PRO_5030765398" evidence="1">
    <location>
        <begin position="21"/>
        <end position="242"/>
    </location>
</feature>
<name>A0A7W7IXQ6_9FLAO</name>
<keyword evidence="3" id="KW-1185">Reference proteome</keyword>
<proteinExistence type="predicted"/>
<dbReference type="EMBL" id="JACHLD010000003">
    <property type="protein sequence ID" value="MBB4802523.1"/>
    <property type="molecule type" value="Genomic_DNA"/>
</dbReference>
<protein>
    <submittedName>
        <fullName evidence="2">Molybdopterin-binding protein</fullName>
    </submittedName>
</protein>
<dbReference type="Proteomes" id="UP000561681">
    <property type="component" value="Unassembled WGS sequence"/>
</dbReference>
<organism evidence="2 3">
    <name type="scientific">Flavobacterium nitrogenifigens</name>
    <dbReference type="NCBI Taxonomy" id="1617283"/>
    <lineage>
        <taxon>Bacteria</taxon>
        <taxon>Pseudomonadati</taxon>
        <taxon>Bacteroidota</taxon>
        <taxon>Flavobacteriia</taxon>
        <taxon>Flavobacteriales</taxon>
        <taxon>Flavobacteriaceae</taxon>
        <taxon>Flavobacterium</taxon>
    </lineage>
</organism>
<accession>A0A7W7IXQ6</accession>
<comment type="caution">
    <text evidence="2">The sequence shown here is derived from an EMBL/GenBank/DDBJ whole genome shotgun (WGS) entry which is preliminary data.</text>
</comment>
<sequence length="242" mass="25425">MKLAHTLILLFVTVSLKVFAQSPEKMSYQAIIRAQDNSLVVNSKISLKVIVHQSTATGTTVYQETHSPTTNSNGLVSLEIGTGTIVTGDFSKIAWDKGPYYIETQVDVKGGSNFNITGVTQLLSVPYALYAKTAGGTSSTPFRSAIIAFTSSRNIAAGDVNNTIECATTSTLTLTSDFGSMAVGETINLEAHNGAVLTVQAASGVTLNYTAAGSAKFTSTAGNVRFGFLRKTGTNSYIISGQ</sequence>
<dbReference type="RefSeq" id="WP_184162530.1">
    <property type="nucleotide sequence ID" value="NZ_JACHLD010000003.1"/>
</dbReference>
<gene>
    <name evidence="2" type="ORF">HNP37_002596</name>
</gene>
<evidence type="ECO:0000256" key="1">
    <source>
        <dbReference type="SAM" id="SignalP"/>
    </source>
</evidence>